<dbReference type="EMBL" id="MLFT02000001">
    <property type="protein sequence ID" value="PHT58503.1"/>
    <property type="molecule type" value="Genomic_DNA"/>
</dbReference>
<keyword evidence="3" id="KW-1185">Reference proteome</keyword>
<sequence length="100" mass="11366">MRTKFEIEKFDGRINFGLWQVQVKDVLIQSGLHKVLKERPTSGKGDKDSEKSESSKDSEKSRISDEEWEELDMKAASQIRLCLAKNVLANVIGLSTIKEL</sequence>
<evidence type="ECO:0000256" key="1">
    <source>
        <dbReference type="SAM" id="MobiDB-lite"/>
    </source>
</evidence>
<protein>
    <recommendedName>
        <fullName evidence="4">Retrovirus-related Pol polyprotein from transposon TNT 1-94</fullName>
    </recommendedName>
</protein>
<evidence type="ECO:0008006" key="4">
    <source>
        <dbReference type="Google" id="ProtNLM"/>
    </source>
</evidence>
<proteinExistence type="predicted"/>
<evidence type="ECO:0000313" key="2">
    <source>
        <dbReference type="EMBL" id="PHT58503.1"/>
    </source>
</evidence>
<dbReference type="Proteomes" id="UP000224567">
    <property type="component" value="Unassembled WGS sequence"/>
</dbReference>
<evidence type="ECO:0000313" key="3">
    <source>
        <dbReference type="Proteomes" id="UP000224567"/>
    </source>
</evidence>
<reference evidence="2 3" key="1">
    <citation type="journal article" date="2017" name="Genome Biol.">
        <title>New reference genome sequences of hot pepper reveal the massive evolution of plant disease-resistance genes by retroduplication.</title>
        <authorList>
            <person name="Kim S."/>
            <person name="Park J."/>
            <person name="Yeom S.I."/>
            <person name="Kim Y.M."/>
            <person name="Seo E."/>
            <person name="Kim K.T."/>
            <person name="Kim M.S."/>
            <person name="Lee J.M."/>
            <person name="Cheong K."/>
            <person name="Shin H.S."/>
            <person name="Kim S.B."/>
            <person name="Han K."/>
            <person name="Lee J."/>
            <person name="Park M."/>
            <person name="Lee H.A."/>
            <person name="Lee H.Y."/>
            <person name="Lee Y."/>
            <person name="Oh S."/>
            <person name="Lee J.H."/>
            <person name="Choi E."/>
            <person name="Choi E."/>
            <person name="Lee S.E."/>
            <person name="Jeon J."/>
            <person name="Kim H."/>
            <person name="Choi G."/>
            <person name="Song H."/>
            <person name="Lee J."/>
            <person name="Lee S.C."/>
            <person name="Kwon J.K."/>
            <person name="Lee H.Y."/>
            <person name="Koo N."/>
            <person name="Hong Y."/>
            <person name="Kim R.W."/>
            <person name="Kang W.H."/>
            <person name="Huh J.H."/>
            <person name="Kang B.C."/>
            <person name="Yang T.J."/>
            <person name="Lee Y.H."/>
            <person name="Bennetzen J.L."/>
            <person name="Choi D."/>
        </authorList>
    </citation>
    <scope>NUCLEOTIDE SEQUENCE [LARGE SCALE GENOMIC DNA]</scope>
    <source>
        <strain evidence="3">cv. PBC81</strain>
    </source>
</reference>
<comment type="caution">
    <text evidence="2">The sequence shown here is derived from an EMBL/GenBank/DDBJ whole genome shotgun (WGS) entry which is preliminary data.</text>
</comment>
<organism evidence="2 3">
    <name type="scientific">Capsicum baccatum</name>
    <name type="common">Peruvian pepper</name>
    <dbReference type="NCBI Taxonomy" id="33114"/>
    <lineage>
        <taxon>Eukaryota</taxon>
        <taxon>Viridiplantae</taxon>
        <taxon>Streptophyta</taxon>
        <taxon>Embryophyta</taxon>
        <taxon>Tracheophyta</taxon>
        <taxon>Spermatophyta</taxon>
        <taxon>Magnoliopsida</taxon>
        <taxon>eudicotyledons</taxon>
        <taxon>Gunneridae</taxon>
        <taxon>Pentapetalae</taxon>
        <taxon>asterids</taxon>
        <taxon>lamiids</taxon>
        <taxon>Solanales</taxon>
        <taxon>Solanaceae</taxon>
        <taxon>Solanoideae</taxon>
        <taxon>Capsiceae</taxon>
        <taxon>Capsicum</taxon>
    </lineage>
</organism>
<feature type="region of interest" description="Disordered" evidence="1">
    <location>
        <begin position="38"/>
        <end position="67"/>
    </location>
</feature>
<name>A0A2G2XLY2_CAPBA</name>
<reference evidence="3" key="2">
    <citation type="journal article" date="2017" name="J. Anim. Genet.">
        <title>Multiple reference genome sequences of hot pepper reveal the massive evolution of plant disease resistance genes by retroduplication.</title>
        <authorList>
            <person name="Kim S."/>
            <person name="Park J."/>
            <person name="Yeom S.-I."/>
            <person name="Kim Y.-M."/>
            <person name="Seo E."/>
            <person name="Kim K.-T."/>
            <person name="Kim M.-S."/>
            <person name="Lee J.M."/>
            <person name="Cheong K."/>
            <person name="Shin H.-S."/>
            <person name="Kim S.-B."/>
            <person name="Han K."/>
            <person name="Lee J."/>
            <person name="Park M."/>
            <person name="Lee H.-A."/>
            <person name="Lee H.-Y."/>
            <person name="Lee Y."/>
            <person name="Oh S."/>
            <person name="Lee J.H."/>
            <person name="Choi E."/>
            <person name="Choi E."/>
            <person name="Lee S.E."/>
            <person name="Jeon J."/>
            <person name="Kim H."/>
            <person name="Choi G."/>
            <person name="Song H."/>
            <person name="Lee J."/>
            <person name="Lee S.-C."/>
            <person name="Kwon J.-K."/>
            <person name="Lee H.-Y."/>
            <person name="Koo N."/>
            <person name="Hong Y."/>
            <person name="Kim R.W."/>
            <person name="Kang W.-H."/>
            <person name="Huh J.H."/>
            <person name="Kang B.-C."/>
            <person name="Yang T.-J."/>
            <person name="Lee Y.-H."/>
            <person name="Bennetzen J.L."/>
            <person name="Choi D."/>
        </authorList>
    </citation>
    <scope>NUCLEOTIDE SEQUENCE [LARGE SCALE GENOMIC DNA]</scope>
    <source>
        <strain evidence="3">cv. PBC81</strain>
    </source>
</reference>
<feature type="compositionally biased region" description="Basic and acidic residues" evidence="1">
    <location>
        <begin position="38"/>
        <end position="65"/>
    </location>
</feature>
<dbReference type="OrthoDB" id="1693908at2759"/>
<gene>
    <name evidence="2" type="ORF">CQW23_00866</name>
</gene>
<accession>A0A2G2XLY2</accession>
<dbReference type="AlphaFoldDB" id="A0A2G2XLY2"/>